<dbReference type="Gene3D" id="3.30.565.10">
    <property type="entry name" value="Histidine kinase-like ATPase, C-terminal domain"/>
    <property type="match status" value="1"/>
</dbReference>
<dbReference type="EC" id="3.1.3.16" evidence="1"/>
<dbReference type="InterPro" id="IPR013655">
    <property type="entry name" value="PAS_fold_3"/>
</dbReference>
<evidence type="ECO:0000256" key="15">
    <source>
        <dbReference type="ARBA" id="ARBA00081350"/>
    </source>
</evidence>
<evidence type="ECO:0000256" key="2">
    <source>
        <dbReference type="ARBA" id="ARBA00022553"/>
    </source>
</evidence>
<feature type="region of interest" description="Disordered" evidence="16">
    <location>
        <begin position="1"/>
        <end position="35"/>
    </location>
</feature>
<dbReference type="PANTHER" id="PTHR43156:SF2">
    <property type="entry name" value="STAGE II SPORULATION PROTEIN E"/>
    <property type="match status" value="1"/>
</dbReference>
<dbReference type="SMART" id="SM00091">
    <property type="entry name" value="PAS"/>
    <property type="match status" value="2"/>
</dbReference>
<dbReference type="PROSITE" id="PS50112">
    <property type="entry name" value="PAS"/>
    <property type="match status" value="2"/>
</dbReference>
<feature type="compositionally biased region" description="Gly residues" evidence="16">
    <location>
        <begin position="17"/>
        <end position="33"/>
    </location>
</feature>
<dbReference type="Proteomes" id="UP000286931">
    <property type="component" value="Unassembled WGS sequence"/>
</dbReference>
<dbReference type="Gene3D" id="3.30.450.20">
    <property type="entry name" value="PAS domain"/>
    <property type="match status" value="2"/>
</dbReference>
<dbReference type="InterPro" id="IPR035965">
    <property type="entry name" value="PAS-like_dom_sf"/>
</dbReference>
<name>A0A401Z1M1_9ACTN</name>
<dbReference type="InterPro" id="IPR003018">
    <property type="entry name" value="GAF"/>
</dbReference>
<evidence type="ECO:0000256" key="8">
    <source>
        <dbReference type="ARBA" id="ARBA00022840"/>
    </source>
</evidence>
<dbReference type="InterPro" id="IPR001932">
    <property type="entry name" value="PPM-type_phosphatase-like_dom"/>
</dbReference>
<evidence type="ECO:0000259" key="18">
    <source>
        <dbReference type="PROSITE" id="PS50113"/>
    </source>
</evidence>
<dbReference type="FunFam" id="3.60.40.10:FF:000005">
    <property type="entry name" value="Serine/threonine protein phosphatase"/>
    <property type="match status" value="1"/>
</dbReference>
<dbReference type="Gene3D" id="3.30.450.40">
    <property type="match status" value="2"/>
</dbReference>
<accession>A0A401Z1M1</accession>
<evidence type="ECO:0000256" key="4">
    <source>
        <dbReference type="ARBA" id="ARBA00022723"/>
    </source>
</evidence>
<evidence type="ECO:0000313" key="20">
    <source>
        <dbReference type="EMBL" id="GCE00722.1"/>
    </source>
</evidence>
<organism evidence="20 21">
    <name type="scientific">Embleya hyalina</name>
    <dbReference type="NCBI Taxonomy" id="516124"/>
    <lineage>
        <taxon>Bacteria</taxon>
        <taxon>Bacillati</taxon>
        <taxon>Actinomycetota</taxon>
        <taxon>Actinomycetes</taxon>
        <taxon>Kitasatosporales</taxon>
        <taxon>Streptomycetaceae</taxon>
        <taxon>Embleya</taxon>
    </lineage>
</organism>
<dbReference type="Pfam" id="PF08448">
    <property type="entry name" value="PAS_4"/>
    <property type="match status" value="1"/>
</dbReference>
<evidence type="ECO:0000256" key="5">
    <source>
        <dbReference type="ARBA" id="ARBA00022741"/>
    </source>
</evidence>
<dbReference type="FunFam" id="3.30.565.10:FF:000028">
    <property type="entry name" value="PAS sensor protein"/>
    <property type="match status" value="1"/>
</dbReference>
<dbReference type="InterPro" id="IPR013656">
    <property type="entry name" value="PAS_4"/>
</dbReference>
<dbReference type="GO" id="GO:0005524">
    <property type="term" value="F:ATP binding"/>
    <property type="evidence" value="ECO:0007669"/>
    <property type="project" value="UniProtKB-KW"/>
</dbReference>
<comment type="catalytic activity">
    <reaction evidence="12">
        <text>O-phospho-L-seryl-[protein] + H2O = L-seryl-[protein] + phosphate</text>
        <dbReference type="Rhea" id="RHEA:20629"/>
        <dbReference type="Rhea" id="RHEA-COMP:9863"/>
        <dbReference type="Rhea" id="RHEA-COMP:11604"/>
        <dbReference type="ChEBI" id="CHEBI:15377"/>
        <dbReference type="ChEBI" id="CHEBI:29999"/>
        <dbReference type="ChEBI" id="CHEBI:43474"/>
        <dbReference type="ChEBI" id="CHEBI:83421"/>
        <dbReference type="EC" id="3.1.3.16"/>
    </reaction>
</comment>
<evidence type="ECO:0000256" key="11">
    <source>
        <dbReference type="ARBA" id="ARBA00023211"/>
    </source>
</evidence>
<gene>
    <name evidence="20" type="ORF">EHYA_08448</name>
</gene>
<feature type="domain" description="PAS" evidence="17">
    <location>
        <begin position="225"/>
        <end position="288"/>
    </location>
</feature>
<evidence type="ECO:0000256" key="7">
    <source>
        <dbReference type="ARBA" id="ARBA00022801"/>
    </source>
</evidence>
<dbReference type="PROSITE" id="PS50113">
    <property type="entry name" value="PAC"/>
    <property type="match status" value="1"/>
</dbReference>
<sequence length="993" mass="106429">MQHGSDGKAGPTAGLGSPSGPGSGTGTKTGTGTGTARTDRLCLLAALDDQTTDTDVLTAAAQHATAALGGFGAMGHLSASASRGLHLIASSGLPRAVTRNWEDIRITDSVAPARAFRTGEFAFASTANRPERNPSDPPHPSPAADVSARSAMAAVPLSGPDGPLGVLSVLLPVTDALSAEERTFLGEVARWAAERLRLAPPTPDTVSRTLLGTPPERAPGQGPGETSTEFEFEFDVQANEVVLDERLLDAIGIERETFDGRLSTFDDYVHPDDLPWVVGDVEQALRTRGRADSEYRVRRSDGTYAWVRFRGRAVSHRGSEPTRLVGTMSYTTETHAALESVGRALAHMSDGFLSVDRDGRIGFVNVAAERLFGRPRDLVGRSLWGVYVVRKVPLLEERSRRAVATGVPDGFEVPWPDTDRWYHLRLVPLADGLTLYITDVTERRLREAERAAAERAAAERAAFTTRLTRALAEATTTRDVTAAVAESVLPPLHATGLVILALGNERLDLVGSVGYPPALLDRLHGMPVVAATPLGEVLRTRAPKFIESPEDLVAGHPGPVDCPITEGKQAWAFLPLIVSGREIGVVVVSFDRPRHLTGDERSLLTVFGGQLAHTLERARQYDVATTRARDLQNALLPRALPSLPAITAAARYLPAGHGADIGGDWYDIIPLSGDRVALVIGDVMGHGMPEAATMGRLRTAVRTLSDLELPPDDVLTRLDDIVGELGEESFVTCLYGVYDPTTQILTYANAGHLPPVVAHRDGTASLLTFDPDPPLGIAAPPFGVHDVSLPDGSFVVLYTDGLVETPGLNIDKGLRHLTETVAAALADRDGPAREPDELCDAVTAALLPEHRRTTDDTALLVARTCSLSPGDIATWALPEDPTAAGQARHHVHEQFRIWHLGEELEMATELIVSELVGNVIRHATGPIQLRLLRSRTLICEVTDGSLTTPHIRHAHATDEGGRGLQLVAAMAQRWGTRYTLTGKCIWTEQALDA</sequence>
<feature type="region of interest" description="Disordered" evidence="16">
    <location>
        <begin position="202"/>
        <end position="227"/>
    </location>
</feature>
<evidence type="ECO:0000259" key="17">
    <source>
        <dbReference type="PROSITE" id="PS50112"/>
    </source>
</evidence>
<dbReference type="InterPro" id="IPR000014">
    <property type="entry name" value="PAS"/>
</dbReference>
<feature type="domain" description="PPM-type phosphatase" evidence="19">
    <location>
        <begin position="647"/>
        <end position="864"/>
    </location>
</feature>
<dbReference type="InterPro" id="IPR003594">
    <property type="entry name" value="HATPase_dom"/>
</dbReference>
<dbReference type="Gene3D" id="3.60.40.10">
    <property type="entry name" value="PPM-type phosphatase domain"/>
    <property type="match status" value="1"/>
</dbReference>
<keyword evidence="6" id="KW-0418">Kinase</keyword>
<keyword evidence="7" id="KW-0378">Hydrolase</keyword>
<evidence type="ECO:0000256" key="10">
    <source>
        <dbReference type="ARBA" id="ARBA00022912"/>
    </source>
</evidence>
<evidence type="ECO:0000256" key="3">
    <source>
        <dbReference type="ARBA" id="ARBA00022679"/>
    </source>
</evidence>
<evidence type="ECO:0000256" key="1">
    <source>
        <dbReference type="ARBA" id="ARBA00013081"/>
    </source>
</evidence>
<keyword evidence="4" id="KW-0479">Metal-binding</keyword>
<dbReference type="Pfam" id="PF13185">
    <property type="entry name" value="GAF_2"/>
    <property type="match status" value="1"/>
</dbReference>
<dbReference type="Pfam" id="PF13581">
    <property type="entry name" value="HATPase_c_2"/>
    <property type="match status" value="1"/>
</dbReference>
<keyword evidence="10" id="KW-0904">Protein phosphatase</keyword>
<keyword evidence="5" id="KW-0547">Nucleotide-binding</keyword>
<feature type="region of interest" description="Disordered" evidence="16">
    <location>
        <begin position="124"/>
        <end position="149"/>
    </location>
</feature>
<dbReference type="InterPro" id="IPR036457">
    <property type="entry name" value="PPM-type-like_dom_sf"/>
</dbReference>
<comment type="function">
    <text evidence="13">Primarily acts as an independent SigF regulator that is sensitive to the osmosensory signal, mediating the cross talk of PknD with the SigF regulon. Possesses both phosphatase and kinase activities. The kinase domain functions as a classic anti-sigma factor-like kinase to phosphorylate the anti-anti-sigma factor domain at the canonical regulatory site, and the phosphatase domain antagonizes this activity.</text>
</comment>
<dbReference type="GO" id="GO:0004722">
    <property type="term" value="F:protein serine/threonine phosphatase activity"/>
    <property type="evidence" value="ECO:0007669"/>
    <property type="project" value="UniProtKB-EC"/>
</dbReference>
<keyword evidence="9" id="KW-0460">Magnesium</keyword>
<evidence type="ECO:0000256" key="12">
    <source>
        <dbReference type="ARBA" id="ARBA00047761"/>
    </source>
</evidence>
<dbReference type="PANTHER" id="PTHR43156">
    <property type="entry name" value="STAGE II SPORULATION PROTEIN E-RELATED"/>
    <property type="match status" value="1"/>
</dbReference>
<evidence type="ECO:0000313" key="21">
    <source>
        <dbReference type="Proteomes" id="UP000286931"/>
    </source>
</evidence>
<dbReference type="CDD" id="cd00130">
    <property type="entry name" value="PAS"/>
    <property type="match status" value="2"/>
</dbReference>
<feature type="domain" description="PAS" evidence="17">
    <location>
        <begin position="337"/>
        <end position="377"/>
    </location>
</feature>
<keyword evidence="2" id="KW-0597">Phosphoprotein</keyword>
<keyword evidence="8" id="KW-0067">ATP-binding</keyword>
<dbReference type="SMART" id="SM00331">
    <property type="entry name" value="PP2C_SIG"/>
    <property type="match status" value="1"/>
</dbReference>
<keyword evidence="21" id="KW-1185">Reference proteome</keyword>
<evidence type="ECO:0000256" key="6">
    <source>
        <dbReference type="ARBA" id="ARBA00022777"/>
    </source>
</evidence>
<dbReference type="InterPro" id="IPR001610">
    <property type="entry name" value="PAC"/>
</dbReference>
<dbReference type="GO" id="GO:0016301">
    <property type="term" value="F:kinase activity"/>
    <property type="evidence" value="ECO:0007669"/>
    <property type="project" value="UniProtKB-KW"/>
</dbReference>
<dbReference type="SUPFAM" id="SSF55781">
    <property type="entry name" value="GAF domain-like"/>
    <property type="match status" value="2"/>
</dbReference>
<dbReference type="Pfam" id="PF08447">
    <property type="entry name" value="PAS_3"/>
    <property type="match status" value="1"/>
</dbReference>
<reference evidence="20 21" key="1">
    <citation type="submission" date="2018-12" db="EMBL/GenBank/DDBJ databases">
        <title>Draft genome sequence of Embleya hyalina NBRC 13850T.</title>
        <authorList>
            <person name="Komaki H."/>
            <person name="Hosoyama A."/>
            <person name="Kimura A."/>
            <person name="Ichikawa N."/>
            <person name="Tamura T."/>
        </authorList>
    </citation>
    <scope>NUCLEOTIDE SEQUENCE [LARGE SCALE GENOMIC DNA]</scope>
    <source>
        <strain evidence="20 21">NBRC 13850</strain>
    </source>
</reference>
<keyword evidence="3" id="KW-0808">Transferase</keyword>
<evidence type="ECO:0000256" key="9">
    <source>
        <dbReference type="ARBA" id="ARBA00022842"/>
    </source>
</evidence>
<dbReference type="CDD" id="cd16936">
    <property type="entry name" value="HATPase_RsbW-like"/>
    <property type="match status" value="1"/>
</dbReference>
<evidence type="ECO:0000256" key="16">
    <source>
        <dbReference type="SAM" id="MobiDB-lite"/>
    </source>
</evidence>
<dbReference type="InterPro" id="IPR036890">
    <property type="entry name" value="HATPase_C_sf"/>
</dbReference>
<keyword evidence="11" id="KW-0464">Manganese</keyword>
<evidence type="ECO:0000256" key="13">
    <source>
        <dbReference type="ARBA" id="ARBA00056274"/>
    </source>
</evidence>
<evidence type="ECO:0000256" key="14">
    <source>
        <dbReference type="ARBA" id="ARBA00075117"/>
    </source>
</evidence>
<dbReference type="EMBL" id="BIFH01000041">
    <property type="protein sequence ID" value="GCE00722.1"/>
    <property type="molecule type" value="Genomic_DNA"/>
</dbReference>
<feature type="domain" description="PAC" evidence="18">
    <location>
        <begin position="291"/>
        <end position="343"/>
    </location>
</feature>
<dbReference type="PROSITE" id="PS51746">
    <property type="entry name" value="PPM_2"/>
    <property type="match status" value="1"/>
</dbReference>
<dbReference type="InterPro" id="IPR000700">
    <property type="entry name" value="PAS-assoc_C"/>
</dbReference>
<dbReference type="SUPFAM" id="SSF81606">
    <property type="entry name" value="PP2C-like"/>
    <property type="match status" value="1"/>
</dbReference>
<evidence type="ECO:0000259" key="19">
    <source>
        <dbReference type="PROSITE" id="PS51746"/>
    </source>
</evidence>
<dbReference type="AlphaFoldDB" id="A0A401Z1M1"/>
<dbReference type="Pfam" id="PF07228">
    <property type="entry name" value="SpoIIE"/>
    <property type="match status" value="1"/>
</dbReference>
<dbReference type="InterPro" id="IPR052016">
    <property type="entry name" value="Bact_Sigma-Reg"/>
</dbReference>
<proteinExistence type="predicted"/>
<protein>
    <recommendedName>
        <fullName evidence="1">protein-serine/threonine phosphatase</fullName>
        <ecNumber evidence="1">3.1.3.16</ecNumber>
    </recommendedName>
    <alternativeName>
        <fullName evidence="15">Protein-serine/threonine phosphatase</fullName>
    </alternativeName>
    <alternativeName>
        <fullName evidence="14">Serine/threonine-protein kinase</fullName>
    </alternativeName>
</protein>
<dbReference type="InterPro" id="IPR029016">
    <property type="entry name" value="GAF-like_dom_sf"/>
</dbReference>
<dbReference type="SMART" id="SM00086">
    <property type="entry name" value="PAC"/>
    <property type="match status" value="1"/>
</dbReference>
<comment type="caution">
    <text evidence="20">The sequence shown here is derived from an EMBL/GenBank/DDBJ whole genome shotgun (WGS) entry which is preliminary data.</text>
</comment>
<dbReference type="GO" id="GO:0046872">
    <property type="term" value="F:metal ion binding"/>
    <property type="evidence" value="ECO:0007669"/>
    <property type="project" value="UniProtKB-KW"/>
</dbReference>
<dbReference type="SUPFAM" id="SSF55785">
    <property type="entry name" value="PYP-like sensor domain (PAS domain)"/>
    <property type="match status" value="2"/>
</dbReference>